<evidence type="ECO:0000256" key="1">
    <source>
        <dbReference type="SAM" id="Phobius"/>
    </source>
</evidence>
<evidence type="ECO:0000313" key="3">
    <source>
        <dbReference type="Proteomes" id="UP001061999"/>
    </source>
</evidence>
<feature type="transmembrane region" description="Helical" evidence="1">
    <location>
        <begin position="63"/>
        <end position="84"/>
    </location>
</feature>
<evidence type="ECO:0008006" key="4">
    <source>
        <dbReference type="Google" id="ProtNLM"/>
    </source>
</evidence>
<dbReference type="EMBL" id="JAOSHO010000248">
    <property type="protein sequence ID" value="MCW1246146.1"/>
    <property type="molecule type" value="Genomic_DNA"/>
</dbReference>
<proteinExistence type="predicted"/>
<keyword evidence="3" id="KW-1185">Reference proteome</keyword>
<keyword evidence="1" id="KW-0472">Membrane</keyword>
<comment type="caution">
    <text evidence="2">The sequence shown here is derived from an EMBL/GenBank/DDBJ whole genome shotgun (WGS) entry which is preliminary data.</text>
</comment>
<gene>
    <name evidence="2" type="ORF">OC610_17155</name>
</gene>
<keyword evidence="1" id="KW-1133">Transmembrane helix</keyword>
<keyword evidence="1" id="KW-0812">Transmembrane</keyword>
<evidence type="ECO:0000313" key="2">
    <source>
        <dbReference type="EMBL" id="MCW1246146.1"/>
    </source>
</evidence>
<organism evidence="2 3">
    <name type="scientific">Pseudomonas agronomica</name>
    <dbReference type="NCBI Taxonomy" id="2979328"/>
    <lineage>
        <taxon>Bacteria</taxon>
        <taxon>Pseudomonadati</taxon>
        <taxon>Pseudomonadota</taxon>
        <taxon>Gammaproteobacteria</taxon>
        <taxon>Pseudomonadales</taxon>
        <taxon>Pseudomonadaceae</taxon>
        <taxon>Pseudomonas</taxon>
    </lineage>
</organism>
<reference evidence="2" key="1">
    <citation type="submission" date="2022-07" db="EMBL/GenBank/DDBJ databases">
        <title>Pseudomonas agronomica sp. nov.: a novel bacterium with biotechnological application in the synthesis of biofertilizers from valorized agricultural residues.</title>
        <authorList>
            <person name="Robas M."/>
            <person name="Fernandez V.M."/>
            <person name="Luna L."/>
            <person name="Provanza A."/>
            <person name="Jimenez P.A."/>
        </authorList>
    </citation>
    <scope>NUCLEOTIDE SEQUENCE</scope>
    <source>
        <strain evidence="2">SAICEU22T</strain>
    </source>
</reference>
<feature type="transmembrane region" description="Helical" evidence="1">
    <location>
        <begin position="104"/>
        <end position="126"/>
    </location>
</feature>
<feature type="transmembrane region" description="Helical" evidence="1">
    <location>
        <begin position="12"/>
        <end position="33"/>
    </location>
</feature>
<protein>
    <recommendedName>
        <fullName evidence="4">Copper resistance protein D</fullName>
    </recommendedName>
</protein>
<accession>A0ABT3FAM2</accession>
<dbReference type="RefSeq" id="WP_264429276.1">
    <property type="nucleotide sequence ID" value="NZ_JAOSHO010000248.1"/>
</dbReference>
<name>A0ABT3FAM2_9PSED</name>
<dbReference type="Proteomes" id="UP001061999">
    <property type="component" value="Unassembled WGS sequence"/>
</dbReference>
<sequence>MSGIDSWPPWIAIIVAGGPSLLGFLGFIFTLYLSHRHLDAMMEAMKNSRYIYLWGGAWRGRGLIGGCVLVTSIAGMVVWPRASIRLGDVDPMDVKNFPPHLKRLLIIKMTVMITAVIWMVIAAVLIKFR</sequence>